<reference evidence="2 3" key="1">
    <citation type="submission" date="2012-08" db="EMBL/GenBank/DDBJ databases">
        <title>Whole genome shotgun sequence of Kineosphaera limosa NBRC 100340.</title>
        <authorList>
            <person name="Yoshida I."/>
            <person name="Isaki S."/>
            <person name="Hosoyama A."/>
            <person name="Tsuchikane K."/>
            <person name="Katsumata H."/>
            <person name="Ando Y."/>
            <person name="Ohji S."/>
            <person name="Hamada M."/>
            <person name="Tamura T."/>
            <person name="Yamazoe A."/>
            <person name="Yamazaki S."/>
            <person name="Fujita N."/>
        </authorList>
    </citation>
    <scope>NUCLEOTIDE SEQUENCE [LARGE SCALE GENOMIC DNA]</scope>
    <source>
        <strain evidence="2 3">NBRC 100340</strain>
    </source>
</reference>
<feature type="compositionally biased region" description="Low complexity" evidence="1">
    <location>
        <begin position="90"/>
        <end position="100"/>
    </location>
</feature>
<sequence>MPWSAPVPEDVTSARFALWRANASPGTAPIEEIRAGLCLLDAARSDLETLETALLFVARTEGMTWPQIADELRVRSPQAAQQRLRRAEARTGSADSVAADDTAADDIAAGAGTAGQWAALSDTQDRAPGRSA</sequence>
<dbReference type="Proteomes" id="UP000008366">
    <property type="component" value="Unassembled WGS sequence"/>
</dbReference>
<comment type="caution">
    <text evidence="2">The sequence shown here is derived from an EMBL/GenBank/DDBJ whole genome shotgun (WGS) entry which is preliminary data.</text>
</comment>
<gene>
    <name evidence="2" type="ORF">KILIM_029_00220</name>
</gene>
<accession>K6WUZ7</accession>
<dbReference type="eggNOG" id="ENOG5032IM4">
    <property type="taxonomic scope" value="Bacteria"/>
</dbReference>
<organism evidence="2 3">
    <name type="scientific">Kineosphaera limosa NBRC 100340</name>
    <dbReference type="NCBI Taxonomy" id="1184609"/>
    <lineage>
        <taxon>Bacteria</taxon>
        <taxon>Bacillati</taxon>
        <taxon>Actinomycetota</taxon>
        <taxon>Actinomycetes</taxon>
        <taxon>Micrococcales</taxon>
        <taxon>Dermatophilaceae</taxon>
        <taxon>Kineosphaera</taxon>
    </lineage>
</organism>
<dbReference type="AlphaFoldDB" id="K6WUZ7"/>
<evidence type="ECO:0000313" key="3">
    <source>
        <dbReference type="Proteomes" id="UP000008366"/>
    </source>
</evidence>
<feature type="region of interest" description="Disordered" evidence="1">
    <location>
        <begin position="79"/>
        <end position="100"/>
    </location>
</feature>
<dbReference type="STRING" id="1184609.KILIM_029_00220"/>
<proteinExistence type="predicted"/>
<evidence type="ECO:0000313" key="2">
    <source>
        <dbReference type="EMBL" id="GAB95912.1"/>
    </source>
</evidence>
<name>K6WUZ7_9MICO</name>
<protein>
    <submittedName>
        <fullName evidence="2">Uncharacterized protein</fullName>
    </submittedName>
</protein>
<evidence type="ECO:0000256" key="1">
    <source>
        <dbReference type="SAM" id="MobiDB-lite"/>
    </source>
</evidence>
<keyword evidence="3" id="KW-1185">Reference proteome</keyword>
<dbReference type="EMBL" id="BAHD01000029">
    <property type="protein sequence ID" value="GAB95912.1"/>
    <property type="molecule type" value="Genomic_DNA"/>
</dbReference>